<keyword evidence="3" id="KW-1185">Reference proteome</keyword>
<dbReference type="RefSeq" id="WP_123697432.1">
    <property type="nucleotide sequence ID" value="NZ_RKHJ01000001.1"/>
</dbReference>
<feature type="signal peptide" evidence="1">
    <location>
        <begin position="1"/>
        <end position="26"/>
    </location>
</feature>
<sequence>MSRNLRSRATAAAAAAVLGLSLIAVAGAPAYAGGHSDDDVVTVATGLDNPRQLSLGRGGSLYIAEAGVADACAAIPGVDPAFQVCGLTGAVTEVRRPDHRRAEQRQVVTGLPTMTFNGEVVGASDVAVRGNRIEVLIGGMTGAATARADLPAEYAAFGTLRSARMRWTPLTGADLSLVADINAFEVASNPDGNVPPDSNATGFVSLGDGRWAVTDAGGNALLRVGRGGERTVAVFPNGDPVPNPFGPGEVSPQAVPTDVAVGPDGAYYVSQLTGFPFPTGGSTIWRVTRDGQVSAYATGLTMVTSLAWKGDTLYAVQLDDENFFDGHVGSLRAVTPGGSVHEAVVDGLSAPYGLAIRGHSAYLTIDSISPGEGSAIRVDLR</sequence>
<keyword evidence="1" id="KW-0732">Signal</keyword>
<dbReference type="Gene3D" id="2.130.10.10">
    <property type="entry name" value="YVTN repeat-like/Quinoprotein amine dehydrogenase"/>
    <property type="match status" value="1"/>
</dbReference>
<reference evidence="2 3" key="1">
    <citation type="submission" date="2018-11" db="EMBL/GenBank/DDBJ databases">
        <title>Sequencing the genomes of 1000 actinobacteria strains.</title>
        <authorList>
            <person name="Klenk H.-P."/>
        </authorList>
    </citation>
    <scope>NUCLEOTIDE SEQUENCE [LARGE SCALE GENOMIC DNA]</scope>
    <source>
        <strain evidence="2 3">DSM 9580</strain>
    </source>
</reference>
<gene>
    <name evidence="2" type="ORF">EDD26_1825</name>
</gene>
<evidence type="ECO:0000256" key="1">
    <source>
        <dbReference type="SAM" id="SignalP"/>
    </source>
</evidence>
<dbReference type="AlphaFoldDB" id="A0A3N2AUL5"/>
<dbReference type="SUPFAM" id="SSF63825">
    <property type="entry name" value="YWTD domain"/>
    <property type="match status" value="1"/>
</dbReference>
<dbReference type="NCBIfam" id="NF033206">
    <property type="entry name" value="ScyE_fam"/>
    <property type="match status" value="1"/>
</dbReference>
<dbReference type="InterPro" id="IPR015943">
    <property type="entry name" value="WD40/YVTN_repeat-like_dom_sf"/>
</dbReference>
<comment type="caution">
    <text evidence="2">The sequence shown here is derived from an EMBL/GenBank/DDBJ whole genome shotgun (WGS) entry which is preliminary data.</text>
</comment>
<evidence type="ECO:0008006" key="4">
    <source>
        <dbReference type="Google" id="ProtNLM"/>
    </source>
</evidence>
<name>A0A3N2AUL5_9MICO</name>
<dbReference type="OrthoDB" id="928769at2"/>
<proteinExistence type="predicted"/>
<feature type="chain" id="PRO_5039208504" description="ScyD/ScyE family protein" evidence="1">
    <location>
        <begin position="27"/>
        <end position="381"/>
    </location>
</feature>
<organism evidence="2 3">
    <name type="scientific">Agrococcus jenensis</name>
    <dbReference type="NCBI Taxonomy" id="46353"/>
    <lineage>
        <taxon>Bacteria</taxon>
        <taxon>Bacillati</taxon>
        <taxon>Actinomycetota</taxon>
        <taxon>Actinomycetes</taxon>
        <taxon>Micrococcales</taxon>
        <taxon>Microbacteriaceae</taxon>
        <taxon>Agrococcus</taxon>
    </lineage>
</organism>
<evidence type="ECO:0000313" key="2">
    <source>
        <dbReference type="EMBL" id="ROR66442.1"/>
    </source>
</evidence>
<evidence type="ECO:0000313" key="3">
    <source>
        <dbReference type="Proteomes" id="UP000275456"/>
    </source>
</evidence>
<dbReference type="InterPro" id="IPR048031">
    <property type="entry name" value="ScyD/ScyE-like"/>
</dbReference>
<accession>A0A3N2AUL5</accession>
<dbReference type="EMBL" id="RKHJ01000001">
    <property type="protein sequence ID" value="ROR66442.1"/>
    <property type="molecule type" value="Genomic_DNA"/>
</dbReference>
<protein>
    <recommendedName>
        <fullName evidence="4">ScyD/ScyE family protein</fullName>
    </recommendedName>
</protein>
<dbReference type="Proteomes" id="UP000275456">
    <property type="component" value="Unassembled WGS sequence"/>
</dbReference>